<dbReference type="EMBL" id="CAJFCW020000002">
    <property type="protein sequence ID" value="CAG9094428.1"/>
    <property type="molecule type" value="Genomic_DNA"/>
</dbReference>
<evidence type="ECO:0000256" key="6">
    <source>
        <dbReference type="ARBA" id="ARBA00023158"/>
    </source>
</evidence>
<dbReference type="InterPro" id="IPR057493">
    <property type="entry name" value="PH_RdRP-assoc"/>
</dbReference>
<dbReference type="Pfam" id="PF26253">
    <property type="entry name" value="RdRP_head"/>
    <property type="match status" value="1"/>
</dbReference>
<dbReference type="GO" id="GO:0030422">
    <property type="term" value="P:siRNA processing"/>
    <property type="evidence" value="ECO:0007669"/>
    <property type="project" value="TreeGrafter"/>
</dbReference>
<evidence type="ECO:0000256" key="2">
    <source>
        <dbReference type="ARBA" id="ARBA00022484"/>
    </source>
</evidence>
<evidence type="ECO:0000256" key="1">
    <source>
        <dbReference type="ARBA" id="ARBA00005762"/>
    </source>
</evidence>
<accession>A0A811K917</accession>
<dbReference type="GO" id="GO:0003968">
    <property type="term" value="F:RNA-directed RNA polymerase activity"/>
    <property type="evidence" value="ECO:0007669"/>
    <property type="project" value="UniProtKB-KW"/>
</dbReference>
<dbReference type="InterPro" id="IPR007855">
    <property type="entry name" value="RDRP"/>
</dbReference>
<dbReference type="Proteomes" id="UP000783686">
    <property type="component" value="Unassembled WGS sequence"/>
</dbReference>
<dbReference type="GO" id="GO:0003723">
    <property type="term" value="F:RNA binding"/>
    <property type="evidence" value="ECO:0007669"/>
    <property type="project" value="UniProtKB-KW"/>
</dbReference>
<dbReference type="GO" id="GO:0031380">
    <property type="term" value="C:nuclear RNA-directed RNA polymerase complex"/>
    <property type="evidence" value="ECO:0007669"/>
    <property type="project" value="TreeGrafter"/>
</dbReference>
<protein>
    <recommendedName>
        <fullName evidence="8">RNA-dependent RNA polymerase</fullName>
        <ecNumber evidence="8">2.7.7.48</ecNumber>
    </recommendedName>
</protein>
<gene>
    <name evidence="13" type="ORF">BOKJ2_LOCUS3884</name>
</gene>
<evidence type="ECO:0000256" key="8">
    <source>
        <dbReference type="RuleBase" id="RU363098"/>
    </source>
</evidence>
<evidence type="ECO:0000256" key="3">
    <source>
        <dbReference type="ARBA" id="ARBA00022679"/>
    </source>
</evidence>
<evidence type="ECO:0000259" key="11">
    <source>
        <dbReference type="Pfam" id="PF25359"/>
    </source>
</evidence>
<evidence type="ECO:0000259" key="10">
    <source>
        <dbReference type="Pfam" id="PF24934"/>
    </source>
</evidence>
<sequence>MDRDGDLDLRPRRRRQRDILGVNKFDRVPIDERLPLPYEVIFRLQTSQEDIEVAQHQFEAVMSELPFERYQLESIINQNLASFERPWFSQRGTAYLRGILSELPCLAVALIDRFIKLTGIGLENQIRLEIINLEDLFMVLENPRIVDESLECLSFGIGNMPNLGTFVERMTYDSFENSYSNAKMINNDLTTINNVAGSHVLTCWWDTNFFKKLIHLNFAVPIQTIDESGLKYDGYRLTLPFSSIREITFCSDFDEEGHLLLIRYKAPPQLWKAMPKCQHSKITLNLTDCREWTRVLEVEDNSTVKLTKTQLGNSCILGIKIPKKPPIPADAAPYERQMSETNEHLMNDMIYRIYNLLGRIQSFAKVKIYFVGVQKVVLLDEPKIVLPIYDSFRANYAIHGLIERGYSVIDQLYTSDSSSSFIPQFFEHVAAALEENQEACEESLEDLLAICDDQRLASLHLSFSKLYQQKVASSSSDDYYVSRKMDIPKNCVLVRKVIVTPLRRVFLPPEVMMANRVVRNFGEEGAMRCSFRDDNGQRLSLRNFMRFGDNCVTGHPIIEKLIKNTLLKPFEIGGRTFRFLAWSNSQMRDHGCYMYADIFHENALTGATEFISVDTIRTWMGDFSKIKSVPKLMSRMGQCFTQAQPTIQLRKRYWEVVNDYESRYVDPFSYKNYVFSDGCGLISLKYAKIVASILEVYPVPSCFQVRFKGFKGILVCWPNRLNVENEAEIVFRESQNKFEDVKEDDKATLEVVKYSMPSPVCLNRPLIMILDQVLQKQNIKRHRTMKSKIIKIVESELDTLGAMLYYDTIASSQLTMRTASKIDFGALLDSGVCLTNEPLFRNMLISIYKYCIIQDMLKLKVPVSPSMGRTMYGVVDELGYLNPGQVFFQYSPNVTSASLTCVPYVGEVLVTKNPCHVPGDVRMFEAVDMKEYHHLRDVIVFPRNGVRPHPDEMAGSDLDGDEYAVFFDPDLFFDYNESPMHFPKKTALETISTPTAGDMVDFFLKYLEQDSIGRVSNAHLVAADQLGIFHPVCERLAAKCSDAVDFPKTGEPAEPLTQEERFDVLPDFLGCNSRNVYRSRWLLGSLYRKVQVLNEILDAIQQTEAEKLSLADDYLMDEDLRHTEPELFQDAIFHRNVYYAKLQQILDEYGIESEAEMLSGHAISIRRVTEMEKQDYSFYHADRLVEMRVNQITENFRHEFFDQFGGEENCLEFEIVGLTRFIGPAKALTKAKCWYTVSYGAEASNIKFRSFPWIVWDVVVHARKQARLDVLARTGTIAPVFNVVFQTLTEFIVSYSKRCKDDVLAFQHVLNGSASKLQCYEIYVSVYGAKLGLCIFFLHNWLNVNLIYKKTGFQLKHLILMLLKFALGIPIGNFTNRNIYLHRKIETMEEARALRQTDEVMRFENCGGLVLEFVRFLGSTSVSLAETLDFSSDEGLTNLTEKGDREPCTLNNAKDWKSLSELAYRTFHFVSLTRNFEIFGKPAKELLKS</sequence>
<evidence type="ECO:0000259" key="12">
    <source>
        <dbReference type="Pfam" id="PF26253"/>
    </source>
</evidence>
<feature type="domain" description="RDRP C-terminal head" evidence="12">
    <location>
        <begin position="1118"/>
        <end position="1265"/>
    </location>
</feature>
<dbReference type="Proteomes" id="UP000614601">
    <property type="component" value="Unassembled WGS sequence"/>
</dbReference>
<dbReference type="OrthoDB" id="6513042at2759"/>
<dbReference type="InterPro" id="IPR058752">
    <property type="entry name" value="RDRP_C_head"/>
</dbReference>
<comment type="catalytic activity">
    <reaction evidence="7 8">
        <text>RNA(n) + a ribonucleoside 5'-triphosphate = RNA(n+1) + diphosphate</text>
        <dbReference type="Rhea" id="RHEA:21248"/>
        <dbReference type="Rhea" id="RHEA-COMP:14527"/>
        <dbReference type="Rhea" id="RHEA-COMP:17342"/>
        <dbReference type="ChEBI" id="CHEBI:33019"/>
        <dbReference type="ChEBI" id="CHEBI:61557"/>
        <dbReference type="ChEBI" id="CHEBI:140395"/>
        <dbReference type="EC" id="2.7.7.48"/>
    </reaction>
</comment>
<name>A0A811K917_9BILA</name>
<evidence type="ECO:0000259" key="9">
    <source>
        <dbReference type="Pfam" id="PF05183"/>
    </source>
</evidence>
<feature type="domain" description="PH-like" evidence="11">
    <location>
        <begin position="150"/>
        <end position="374"/>
    </location>
</feature>
<evidence type="ECO:0000256" key="5">
    <source>
        <dbReference type="ARBA" id="ARBA00022884"/>
    </source>
</evidence>
<evidence type="ECO:0000313" key="14">
    <source>
        <dbReference type="Proteomes" id="UP000614601"/>
    </source>
</evidence>
<keyword evidence="4 8" id="KW-0548">Nucleotidyltransferase</keyword>
<dbReference type="EC" id="2.7.7.48" evidence="8"/>
<dbReference type="Pfam" id="PF24934">
    <property type="entry name" value="DUF7752"/>
    <property type="match status" value="1"/>
</dbReference>
<dbReference type="Pfam" id="PF25359">
    <property type="entry name" value="PH_met_RdRP"/>
    <property type="match status" value="1"/>
</dbReference>
<keyword evidence="5 8" id="KW-0694">RNA-binding</keyword>
<dbReference type="Pfam" id="PF05183">
    <property type="entry name" value="RdRP"/>
    <property type="match status" value="1"/>
</dbReference>
<feature type="domain" description="RDRP core" evidence="9">
    <location>
        <begin position="499"/>
        <end position="1090"/>
    </location>
</feature>
<keyword evidence="6" id="KW-0943">RNA-mediated gene silencing</keyword>
<dbReference type="PANTHER" id="PTHR23079:SF55">
    <property type="entry name" value="RNA-DIRECTED RNA POLYMERASE"/>
    <property type="match status" value="1"/>
</dbReference>
<dbReference type="InterPro" id="IPR057596">
    <property type="entry name" value="RDRP_core"/>
</dbReference>
<dbReference type="EMBL" id="CAJFDH010000002">
    <property type="protein sequence ID" value="CAD5211803.1"/>
    <property type="molecule type" value="Genomic_DNA"/>
</dbReference>
<comment type="similarity">
    <text evidence="1 8">Belongs to the RdRP family.</text>
</comment>
<reference evidence="13" key="1">
    <citation type="submission" date="2020-09" db="EMBL/GenBank/DDBJ databases">
        <authorList>
            <person name="Kikuchi T."/>
        </authorList>
    </citation>
    <scope>NUCLEOTIDE SEQUENCE</scope>
    <source>
        <strain evidence="13">SH1</strain>
    </source>
</reference>
<keyword evidence="14" id="KW-1185">Reference proteome</keyword>
<organism evidence="13 14">
    <name type="scientific">Bursaphelenchus okinawaensis</name>
    <dbReference type="NCBI Taxonomy" id="465554"/>
    <lineage>
        <taxon>Eukaryota</taxon>
        <taxon>Metazoa</taxon>
        <taxon>Ecdysozoa</taxon>
        <taxon>Nematoda</taxon>
        <taxon>Chromadorea</taxon>
        <taxon>Rhabditida</taxon>
        <taxon>Tylenchina</taxon>
        <taxon>Tylenchomorpha</taxon>
        <taxon>Aphelenchoidea</taxon>
        <taxon>Aphelenchoididae</taxon>
        <taxon>Bursaphelenchus</taxon>
    </lineage>
</organism>
<evidence type="ECO:0000256" key="4">
    <source>
        <dbReference type="ARBA" id="ARBA00022695"/>
    </source>
</evidence>
<dbReference type="InterPro" id="IPR056654">
    <property type="entry name" value="DUF7752"/>
</dbReference>
<evidence type="ECO:0000256" key="7">
    <source>
        <dbReference type="ARBA" id="ARBA00048744"/>
    </source>
</evidence>
<feature type="domain" description="DUF7752" evidence="10">
    <location>
        <begin position="1323"/>
        <end position="1430"/>
    </location>
</feature>
<keyword evidence="2 8" id="KW-0696">RNA-directed RNA polymerase</keyword>
<comment type="caution">
    <text evidence="13">The sequence shown here is derived from an EMBL/GenBank/DDBJ whole genome shotgun (WGS) entry which is preliminary data.</text>
</comment>
<keyword evidence="3 8" id="KW-0808">Transferase</keyword>
<evidence type="ECO:0000313" key="13">
    <source>
        <dbReference type="EMBL" id="CAD5211803.1"/>
    </source>
</evidence>
<dbReference type="PANTHER" id="PTHR23079">
    <property type="entry name" value="RNA-DEPENDENT RNA POLYMERASE"/>
    <property type="match status" value="1"/>
</dbReference>
<proteinExistence type="inferred from homology"/>